<name>A0ABV6M4S5_9ACTN</name>
<keyword evidence="3" id="KW-1185">Reference proteome</keyword>
<comment type="caution">
    <text evidence="2">The sequence shown here is derived from an EMBL/GenBank/DDBJ whole genome shotgun (WGS) entry which is preliminary data.</text>
</comment>
<dbReference type="EC" id="2.3.1.-" evidence="2"/>
<accession>A0ABV6M4S5</accession>
<keyword evidence="2" id="KW-0012">Acyltransferase</keyword>
<evidence type="ECO:0000313" key="2">
    <source>
        <dbReference type="EMBL" id="MFC0529443.1"/>
    </source>
</evidence>
<evidence type="ECO:0000313" key="3">
    <source>
        <dbReference type="Proteomes" id="UP001589867"/>
    </source>
</evidence>
<reference evidence="2 3" key="1">
    <citation type="submission" date="2024-09" db="EMBL/GenBank/DDBJ databases">
        <authorList>
            <person name="Sun Q."/>
            <person name="Mori K."/>
        </authorList>
    </citation>
    <scope>NUCLEOTIDE SEQUENCE [LARGE SCALE GENOMIC DNA]</scope>
    <source>
        <strain evidence="2 3">TBRC 3947</strain>
    </source>
</reference>
<evidence type="ECO:0000259" key="1">
    <source>
        <dbReference type="PROSITE" id="PS51186"/>
    </source>
</evidence>
<dbReference type="InterPro" id="IPR016181">
    <property type="entry name" value="Acyl_CoA_acyltransferase"/>
</dbReference>
<keyword evidence="2" id="KW-0808">Transferase</keyword>
<dbReference type="CDD" id="cd04301">
    <property type="entry name" value="NAT_SF"/>
    <property type="match status" value="1"/>
</dbReference>
<dbReference type="RefSeq" id="WP_377252202.1">
    <property type="nucleotide sequence ID" value="NZ_JBHLUH010000035.1"/>
</dbReference>
<dbReference type="GO" id="GO:0016746">
    <property type="term" value="F:acyltransferase activity"/>
    <property type="evidence" value="ECO:0007669"/>
    <property type="project" value="UniProtKB-KW"/>
</dbReference>
<dbReference type="PROSITE" id="PS51186">
    <property type="entry name" value="GNAT"/>
    <property type="match status" value="1"/>
</dbReference>
<dbReference type="SUPFAM" id="SSF55729">
    <property type="entry name" value="Acyl-CoA N-acyltransferases (Nat)"/>
    <property type="match status" value="1"/>
</dbReference>
<organism evidence="2 3">
    <name type="scientific">Phytohabitans kaempferiae</name>
    <dbReference type="NCBI Taxonomy" id="1620943"/>
    <lineage>
        <taxon>Bacteria</taxon>
        <taxon>Bacillati</taxon>
        <taxon>Actinomycetota</taxon>
        <taxon>Actinomycetes</taxon>
        <taxon>Micromonosporales</taxon>
        <taxon>Micromonosporaceae</taxon>
    </lineage>
</organism>
<dbReference type="Pfam" id="PF08445">
    <property type="entry name" value="FR47"/>
    <property type="match status" value="1"/>
</dbReference>
<protein>
    <submittedName>
        <fullName evidence="2">GNAT family N-acetyltransferase</fullName>
        <ecNumber evidence="2">2.3.1.-</ecNumber>
    </submittedName>
</protein>
<dbReference type="Proteomes" id="UP001589867">
    <property type="component" value="Unassembled WGS sequence"/>
</dbReference>
<dbReference type="Gene3D" id="3.40.630.30">
    <property type="match status" value="1"/>
</dbReference>
<dbReference type="EMBL" id="JBHLUH010000035">
    <property type="protein sequence ID" value="MFC0529443.1"/>
    <property type="molecule type" value="Genomic_DNA"/>
</dbReference>
<gene>
    <name evidence="2" type="ORF">ACFFIA_17455</name>
</gene>
<feature type="domain" description="N-acetyltransferase" evidence="1">
    <location>
        <begin position="3"/>
        <end position="146"/>
    </location>
</feature>
<sequence>MEVLLRAATAADSDFCYALHEAALGPYVTAVWGWDEAVQRGFHERGFDPSKIKIIMVNGREAGRLDVERRPDGIFLGLIELLPAYQGRGVGGRLVRDLIAEAAARGQPLSLEVLVVNVRAHALYTRLGFRETGRDEVKVRMRIEVHR</sequence>
<proteinExistence type="predicted"/>
<dbReference type="InterPro" id="IPR000182">
    <property type="entry name" value="GNAT_dom"/>
</dbReference>
<dbReference type="InterPro" id="IPR013653">
    <property type="entry name" value="GCN5-like_dom"/>
</dbReference>